<sequence length="746" mass="81825">MLLFRPTGHFAYAFTQQFLLLYNLDTDNVSMQLGNVTWPDTSFLPHAVDISDEFIVVLGFVGDQSTNYTPCAFLLNISNSTLKVLDRWLYTPPTNRSWQASLTNWDAGTYSARYDMSVSINPTGGQVLLGIQITNTIVLLNIGRSTNKFIVPPQSISNGQAIGMGKAVGWFDAHTSVVLVNTYSLSYIWSGSQVFVYDMALFNSSGIISVFPNAQQPLATGFGPILITLVVTETGTVAMLDSQGKFFIIFSSAAGSYADTSLGTFSSPLDCIGGTFNSQLSIGPCILCPQGNSTNGLTGQPICMPCAIDAFCPTGAAFGNISTSSSILTSTNQAFAYPVSPQSVRFDNILMQNMFYIRSPMSGHCVLVSAFFWALIVTVLGIVIVFSLAILKCCVNNTQLKVTRKRVTRFFKQTDIIGEGELWVGGIATFAILVVAIFAYAFSSAYFQRYPIEQVNSPANFACDTTLTNAQFSSGLMSLTIAPNDDEVPMFNLLNAQKFTVHLDLINTLFTCSDNVILMQNRRAGQFLIASTCVENNGSLSISAVLPSHTVNLQLSLTGIEIIGGFRFGLTGPGAQQEDDRLDGIYKLVDLDFSQAFSVSGRILSHQPSFAVQLSKLMNRTYPLDENDATEFSAIWTAYTSYDIDQNFIDENEYKYVTSLGTTVTVSISEASYYISNTQRPITDQAELIFTDLLFTIVCVEIFGLLFLIVRLIIIPLAKRLCHCCRRRTVAKELPENGAEKIYDRF</sequence>
<name>A0A817W5G0_9BILA</name>
<keyword evidence="1" id="KW-0812">Transmembrane</keyword>
<feature type="transmembrane region" description="Helical" evidence="1">
    <location>
        <begin position="370"/>
        <end position="395"/>
    </location>
</feature>
<keyword evidence="1" id="KW-1133">Transmembrane helix</keyword>
<evidence type="ECO:0000313" key="4">
    <source>
        <dbReference type="Proteomes" id="UP000663833"/>
    </source>
</evidence>
<dbReference type="EMBL" id="CAJNYD010001568">
    <property type="protein sequence ID" value="CAF3349519.1"/>
    <property type="molecule type" value="Genomic_DNA"/>
</dbReference>
<evidence type="ECO:0008006" key="5">
    <source>
        <dbReference type="Google" id="ProtNLM"/>
    </source>
</evidence>
<evidence type="ECO:0000313" key="3">
    <source>
        <dbReference type="EMBL" id="CAF4458835.1"/>
    </source>
</evidence>
<protein>
    <recommendedName>
        <fullName evidence="5">Transmembrane protein</fullName>
    </recommendedName>
</protein>
<evidence type="ECO:0000256" key="1">
    <source>
        <dbReference type="SAM" id="Phobius"/>
    </source>
</evidence>
<gene>
    <name evidence="3" type="ORF">HFQ381_LOCUS24476</name>
    <name evidence="2" type="ORF">LUA448_LOCUS12920</name>
</gene>
<dbReference type="EMBL" id="CAJOBO010002584">
    <property type="protein sequence ID" value="CAF4458835.1"/>
    <property type="molecule type" value="Genomic_DNA"/>
</dbReference>
<dbReference type="Proteomes" id="UP000663851">
    <property type="component" value="Unassembled WGS sequence"/>
</dbReference>
<feature type="transmembrane region" description="Helical" evidence="1">
    <location>
        <begin position="416"/>
        <end position="442"/>
    </location>
</feature>
<organism evidence="2 4">
    <name type="scientific">Rotaria socialis</name>
    <dbReference type="NCBI Taxonomy" id="392032"/>
    <lineage>
        <taxon>Eukaryota</taxon>
        <taxon>Metazoa</taxon>
        <taxon>Spiralia</taxon>
        <taxon>Gnathifera</taxon>
        <taxon>Rotifera</taxon>
        <taxon>Eurotatoria</taxon>
        <taxon>Bdelloidea</taxon>
        <taxon>Philodinida</taxon>
        <taxon>Philodinidae</taxon>
        <taxon>Rotaria</taxon>
    </lineage>
</organism>
<dbReference type="Proteomes" id="UP000663833">
    <property type="component" value="Unassembled WGS sequence"/>
</dbReference>
<comment type="caution">
    <text evidence="2">The sequence shown here is derived from an EMBL/GenBank/DDBJ whole genome shotgun (WGS) entry which is preliminary data.</text>
</comment>
<reference evidence="2" key="1">
    <citation type="submission" date="2021-02" db="EMBL/GenBank/DDBJ databases">
        <authorList>
            <person name="Nowell W R."/>
        </authorList>
    </citation>
    <scope>NUCLEOTIDE SEQUENCE</scope>
</reference>
<keyword evidence="1" id="KW-0472">Membrane</keyword>
<feature type="transmembrane region" description="Helical" evidence="1">
    <location>
        <begin position="693"/>
        <end position="718"/>
    </location>
</feature>
<evidence type="ECO:0000313" key="2">
    <source>
        <dbReference type="EMBL" id="CAF3349519.1"/>
    </source>
</evidence>
<proteinExistence type="predicted"/>
<dbReference type="AlphaFoldDB" id="A0A817W5G0"/>
<accession>A0A817W5G0</accession>